<dbReference type="Proteomes" id="UP001209476">
    <property type="component" value="Unassembled WGS sequence"/>
</dbReference>
<feature type="coiled-coil region" evidence="1">
    <location>
        <begin position="53"/>
        <end position="122"/>
    </location>
</feature>
<accession>A0AAW5V0Q8</accession>
<keyword evidence="1" id="KW-0175">Coiled coil</keyword>
<dbReference type="RefSeq" id="WP_264912216.1">
    <property type="nucleotide sequence ID" value="NZ_JAPDUL010000004.1"/>
</dbReference>
<protein>
    <submittedName>
        <fullName evidence="2">Uncharacterized protein</fullName>
    </submittedName>
</protein>
<evidence type="ECO:0000313" key="2">
    <source>
        <dbReference type="EMBL" id="MCW4166507.1"/>
    </source>
</evidence>
<name>A0AAW5V0Q8_9BACT</name>
<organism evidence="2 3">
    <name type="scientific">Segatella copri</name>
    <dbReference type="NCBI Taxonomy" id="165179"/>
    <lineage>
        <taxon>Bacteria</taxon>
        <taxon>Pseudomonadati</taxon>
        <taxon>Bacteroidota</taxon>
        <taxon>Bacteroidia</taxon>
        <taxon>Bacteroidales</taxon>
        <taxon>Prevotellaceae</taxon>
        <taxon>Segatella</taxon>
    </lineage>
</organism>
<proteinExistence type="predicted"/>
<reference evidence="2" key="1">
    <citation type="submission" date="2022-11" db="EMBL/GenBank/DDBJ databases">
        <title>Genomic repertoires linked with pathogenic potency of arthritogenic Prevotella copri isolated from the gut of rheumatoid arthritis patients.</title>
        <authorList>
            <person name="Nii T."/>
            <person name="Maeda Y."/>
            <person name="Motooka D."/>
            <person name="Naito M."/>
            <person name="Matsumoto Y."/>
            <person name="Ogawa T."/>
            <person name="Oguro-Igashira E."/>
            <person name="Kishikawa T."/>
            <person name="Yamashita M."/>
            <person name="Koizumi S."/>
            <person name="Kurakawa T."/>
            <person name="Okumura R."/>
            <person name="Kayama H."/>
            <person name="Murakami M."/>
            <person name="Sakaguchi T."/>
            <person name="Das B."/>
            <person name="Nakamura S."/>
            <person name="Okada Y."/>
            <person name="Kumanogoh A."/>
            <person name="Takeda K."/>
        </authorList>
    </citation>
    <scope>NUCLEOTIDE SEQUENCE</scope>
    <source>
        <strain evidence="2">RA-N001-16</strain>
    </source>
</reference>
<gene>
    <name evidence="2" type="ORF">ONS98_15080</name>
</gene>
<evidence type="ECO:0000313" key="3">
    <source>
        <dbReference type="Proteomes" id="UP001209476"/>
    </source>
</evidence>
<evidence type="ECO:0000256" key="1">
    <source>
        <dbReference type="SAM" id="Coils"/>
    </source>
</evidence>
<sequence>METKEYYLKYIFMMNITDDPDFVASWQKVEEALKRLDQNQVERLFAEQHATLKDFHQALTKELERKAAALESAVAFLKEENKAIMQETLKIKSETKKLREERERMNEELLQKKHELDLLKATSYPHERWG</sequence>
<dbReference type="EMBL" id="JAPDUM010000003">
    <property type="protein sequence ID" value="MCW4166507.1"/>
    <property type="molecule type" value="Genomic_DNA"/>
</dbReference>
<comment type="caution">
    <text evidence="2">The sequence shown here is derived from an EMBL/GenBank/DDBJ whole genome shotgun (WGS) entry which is preliminary data.</text>
</comment>
<dbReference type="AlphaFoldDB" id="A0AAW5V0Q8"/>